<evidence type="ECO:0000259" key="5">
    <source>
        <dbReference type="PROSITE" id="PS50865"/>
    </source>
</evidence>
<evidence type="ECO:0000313" key="7">
    <source>
        <dbReference type="Proteomes" id="UP000623467"/>
    </source>
</evidence>
<dbReference type="SUPFAM" id="SSF144232">
    <property type="entry name" value="HIT/MYND zinc finger-like"/>
    <property type="match status" value="1"/>
</dbReference>
<keyword evidence="1" id="KW-0479">Metal-binding</keyword>
<evidence type="ECO:0000313" key="6">
    <source>
        <dbReference type="EMBL" id="KAF7372890.1"/>
    </source>
</evidence>
<reference evidence="6" key="1">
    <citation type="submission" date="2020-05" db="EMBL/GenBank/DDBJ databases">
        <title>Mycena genomes resolve the evolution of fungal bioluminescence.</title>
        <authorList>
            <person name="Tsai I.J."/>
        </authorList>
    </citation>
    <scope>NUCLEOTIDE SEQUENCE</scope>
    <source>
        <strain evidence="6">160909Yilan</strain>
    </source>
</reference>
<accession>A0A8H6ZBZ3</accession>
<protein>
    <submittedName>
        <fullName evidence="6">MYND-type domain-containing protein</fullName>
    </submittedName>
</protein>
<dbReference type="GO" id="GO:0008270">
    <property type="term" value="F:zinc ion binding"/>
    <property type="evidence" value="ECO:0007669"/>
    <property type="project" value="UniProtKB-KW"/>
</dbReference>
<comment type="caution">
    <text evidence="6">The sequence shown here is derived from an EMBL/GenBank/DDBJ whole genome shotgun (WGS) entry which is preliminary data.</text>
</comment>
<keyword evidence="2 4" id="KW-0863">Zinc-finger</keyword>
<evidence type="ECO:0000256" key="1">
    <source>
        <dbReference type="ARBA" id="ARBA00022723"/>
    </source>
</evidence>
<proteinExistence type="predicted"/>
<dbReference type="InterPro" id="IPR002893">
    <property type="entry name" value="Znf_MYND"/>
</dbReference>
<dbReference type="AlphaFoldDB" id="A0A8H6ZBZ3"/>
<evidence type="ECO:0000256" key="2">
    <source>
        <dbReference type="ARBA" id="ARBA00022771"/>
    </source>
</evidence>
<gene>
    <name evidence="6" type="ORF">MSAN_00495200</name>
</gene>
<feature type="domain" description="MYND-type" evidence="5">
    <location>
        <begin position="429"/>
        <end position="468"/>
    </location>
</feature>
<dbReference type="Proteomes" id="UP000623467">
    <property type="component" value="Unassembled WGS sequence"/>
</dbReference>
<name>A0A8H6ZBZ3_9AGAR</name>
<keyword evidence="7" id="KW-1185">Reference proteome</keyword>
<dbReference type="Pfam" id="PF01753">
    <property type="entry name" value="zf-MYND"/>
    <property type="match status" value="1"/>
</dbReference>
<keyword evidence="3" id="KW-0862">Zinc</keyword>
<evidence type="ECO:0000256" key="4">
    <source>
        <dbReference type="PROSITE-ProRule" id="PRU00134"/>
    </source>
</evidence>
<dbReference type="Gene3D" id="6.10.140.2220">
    <property type="match status" value="1"/>
</dbReference>
<dbReference type="PROSITE" id="PS50865">
    <property type="entry name" value="ZF_MYND_2"/>
    <property type="match status" value="1"/>
</dbReference>
<organism evidence="6 7">
    <name type="scientific">Mycena sanguinolenta</name>
    <dbReference type="NCBI Taxonomy" id="230812"/>
    <lineage>
        <taxon>Eukaryota</taxon>
        <taxon>Fungi</taxon>
        <taxon>Dikarya</taxon>
        <taxon>Basidiomycota</taxon>
        <taxon>Agaricomycotina</taxon>
        <taxon>Agaricomycetes</taxon>
        <taxon>Agaricomycetidae</taxon>
        <taxon>Agaricales</taxon>
        <taxon>Marasmiineae</taxon>
        <taxon>Mycenaceae</taxon>
        <taxon>Mycena</taxon>
    </lineage>
</organism>
<dbReference type="OrthoDB" id="2915092at2759"/>
<sequence>MHPALTLDNLKRLPPTLRSAANAAISPNRSVADLRRVQRHLATATESQFIWTLPVFYINLDPAAIPSLDEFDTKAPSSDAVSAIGRAFCSLEELSVMRFPESAGVYIWPRFWPWAQFIHLYRDYLPGIPPQREDDFCRALLSFTVTLTHHRDTHARIVSTPWFWYLLGRTWSHLPAIKDPSKQDLAVNDIAFFLIEEGITKPPNMDEFLSGVGGTLADVARLVISFTDCILPKGDAALDDRHIHFLAFILIFVCFVDPALAAGAQPMADLGQFGKALLERNFIGVLIKAICSLSKSVIRDALHPAQKAVELLATVLQTRDGYSQILAAIDEGLLRALILAAQSDFADDLDHEYFVRLLRRFLFHHRYLSALGRALEGIINLLNTAAFRQCKTYKLWNQFFSVARERLEVLTAVDSSKCVRNVACDNLQCCEIGVKTEFRRCSDCQSMYYCSKTCQIMNWRHGGHRETCNSYGKLLLSAKNSFGSTARQRSFPACPSTSRLSLGAAQVTVFDYTQGEVWISVEPRTVLDTVEGFSGVEWTNIVSREAASNGTMEIHVVVISGLKGCMTGTALGQPRTC</sequence>
<evidence type="ECO:0000256" key="3">
    <source>
        <dbReference type="ARBA" id="ARBA00022833"/>
    </source>
</evidence>
<dbReference type="EMBL" id="JACAZH010000003">
    <property type="protein sequence ID" value="KAF7372890.1"/>
    <property type="molecule type" value="Genomic_DNA"/>
</dbReference>